<dbReference type="PANTHER" id="PTHR46706:SF12">
    <property type="entry name" value="PROTEIN QUA-1-RELATED"/>
    <property type="match status" value="1"/>
</dbReference>
<dbReference type="InterPro" id="IPR001657">
    <property type="entry name" value="Hedgehog"/>
</dbReference>
<comment type="subcellular location">
    <subcellularLocation>
        <location evidence="1">Secreted</location>
        <location evidence="1">Extracellular space</location>
    </subcellularLocation>
</comment>
<evidence type="ECO:0000256" key="2">
    <source>
        <dbReference type="ARBA" id="ARBA00022473"/>
    </source>
</evidence>
<dbReference type="InterPro" id="IPR019517">
    <property type="entry name" value="Integrin-bd_ICAP-1"/>
</dbReference>
<evidence type="ECO:0000259" key="4">
    <source>
        <dbReference type="SMART" id="SM00305"/>
    </source>
</evidence>
<dbReference type="Pfam" id="PF01079">
    <property type="entry name" value="Hint"/>
    <property type="match status" value="1"/>
</dbReference>
<dbReference type="Gene3D" id="6.20.360.10">
    <property type="match status" value="1"/>
</dbReference>
<name>A0A915CIU6_PARUN</name>
<dbReference type="SMART" id="SM00305">
    <property type="entry name" value="HintC"/>
    <property type="match status" value="1"/>
</dbReference>
<dbReference type="PRINTS" id="PR00632">
    <property type="entry name" value="SONICHHOG"/>
</dbReference>
<dbReference type="InterPro" id="IPR003586">
    <property type="entry name" value="Hint_dom_C"/>
</dbReference>
<evidence type="ECO:0000313" key="6">
    <source>
        <dbReference type="WBParaSite" id="PgR222X_g002_t01"/>
    </source>
</evidence>
<accession>A0A915CIU6</accession>
<evidence type="ECO:0000256" key="3">
    <source>
        <dbReference type="SAM" id="MobiDB-lite"/>
    </source>
</evidence>
<dbReference type="GO" id="GO:0005576">
    <property type="term" value="C:extracellular region"/>
    <property type="evidence" value="ECO:0007669"/>
    <property type="project" value="UniProtKB-SubCell"/>
</dbReference>
<proteinExistence type="predicted"/>
<dbReference type="SUPFAM" id="SSF51294">
    <property type="entry name" value="Hedgehog/intein (Hint) domain"/>
    <property type="match status" value="1"/>
</dbReference>
<dbReference type="PANTHER" id="PTHR46706">
    <property type="entry name" value="PROTEIN QUA-1-RELATED"/>
    <property type="match status" value="1"/>
</dbReference>
<keyword evidence="5" id="KW-1185">Reference proteome</keyword>
<dbReference type="InterPro" id="IPR052140">
    <property type="entry name" value="Dev_Signal_Hedgehog-like"/>
</dbReference>
<feature type="domain" description="Hint" evidence="4">
    <location>
        <begin position="405"/>
        <end position="449"/>
    </location>
</feature>
<dbReference type="GO" id="GO:0007267">
    <property type="term" value="P:cell-cell signaling"/>
    <property type="evidence" value="ECO:0007669"/>
    <property type="project" value="InterPro"/>
</dbReference>
<dbReference type="Gene3D" id="2.170.16.10">
    <property type="entry name" value="Hedgehog/Intein (Hint) domain"/>
    <property type="match status" value="1"/>
</dbReference>
<evidence type="ECO:0000313" key="5">
    <source>
        <dbReference type="Proteomes" id="UP000887569"/>
    </source>
</evidence>
<feature type="compositionally biased region" description="Pro residues" evidence="3">
    <location>
        <begin position="356"/>
        <end position="366"/>
    </location>
</feature>
<sequence>MEENQIDAENIAVSKDRIGFAGGDKIVERRSSDERLIEHVENAQLKGDLPRDAKDCQQVAVSVSKHGLKITDLMNGNVLDRVALLSIIQCVSFDDGFGKTNVVFLVQKPLNGQPVLGCARPTCFGWNADGKPFSQNAQFYSVNKIADGFMRKAFDMPRERNDDDARGSFMPQIAECEPTFESDSCPRNHQWVGGIAPTSEDPKASLLLQCCSYNILKYSVDRGVATVHPGEIVVGGEVLKDGRQYAFDYIANIQKAKSDDDSSVYDVTVRRFPCLPMPDEPSISVDNSIVDEMERRFYLPGKISTIKHYKGNAIAFQAPIQTRPVAIPQQIGVQETIEQVVQQPFQAIPLQRVQPQPLPPPQPAPAAAPEAADGSGEFVQHIKNDAIWAEKVRIGDCLYSLNKVNKRFVKTKVISIKEVNETGIFAPLTENGKLLVNGVLASCYTNIESHRLQRYYFQVMDTWASAARRFFGHSIAEMLFGSLQNAEKDIPFGVNIALEMLELVLPKEIRLL</sequence>
<dbReference type="WBParaSite" id="PgR222X_g002_t01">
    <property type="protein sequence ID" value="PgR222X_g002_t01"/>
    <property type="gene ID" value="PgR222X_g002"/>
</dbReference>
<protein>
    <submittedName>
        <fullName evidence="6">Hint domain-containing protein</fullName>
    </submittedName>
</protein>
<evidence type="ECO:0000256" key="1">
    <source>
        <dbReference type="ARBA" id="ARBA00004239"/>
    </source>
</evidence>
<keyword evidence="2" id="KW-0217">Developmental protein</keyword>
<reference evidence="6" key="1">
    <citation type="submission" date="2022-11" db="UniProtKB">
        <authorList>
            <consortium name="WormBaseParasite"/>
        </authorList>
    </citation>
    <scope>IDENTIFICATION</scope>
</reference>
<dbReference type="AlphaFoldDB" id="A0A915CIU6"/>
<dbReference type="InterPro" id="IPR001767">
    <property type="entry name" value="Hedgehog_Hint"/>
</dbReference>
<dbReference type="GO" id="GO:0016540">
    <property type="term" value="P:protein autoprocessing"/>
    <property type="evidence" value="ECO:0007669"/>
    <property type="project" value="InterPro"/>
</dbReference>
<dbReference type="CDD" id="cd00081">
    <property type="entry name" value="Hint"/>
    <property type="match status" value="1"/>
</dbReference>
<dbReference type="InterPro" id="IPR036844">
    <property type="entry name" value="Hint_dom_sf"/>
</dbReference>
<feature type="region of interest" description="Disordered" evidence="3">
    <location>
        <begin position="353"/>
        <end position="375"/>
    </location>
</feature>
<dbReference type="Pfam" id="PF10480">
    <property type="entry name" value="ICAP-1_inte_bdg"/>
    <property type="match status" value="1"/>
</dbReference>
<organism evidence="5 6">
    <name type="scientific">Parascaris univalens</name>
    <name type="common">Nematode worm</name>
    <dbReference type="NCBI Taxonomy" id="6257"/>
    <lineage>
        <taxon>Eukaryota</taxon>
        <taxon>Metazoa</taxon>
        <taxon>Ecdysozoa</taxon>
        <taxon>Nematoda</taxon>
        <taxon>Chromadorea</taxon>
        <taxon>Rhabditida</taxon>
        <taxon>Spirurina</taxon>
        <taxon>Ascaridomorpha</taxon>
        <taxon>Ascaridoidea</taxon>
        <taxon>Ascarididae</taxon>
        <taxon>Parascaris</taxon>
    </lineage>
</organism>
<dbReference type="Proteomes" id="UP000887569">
    <property type="component" value="Unplaced"/>
</dbReference>